<accession>A0A8J8WE14</accession>
<proteinExistence type="predicted"/>
<dbReference type="Proteomes" id="UP000631181">
    <property type="component" value="Unassembled WGS sequence"/>
</dbReference>
<name>A0A8J8WE14_9EURO</name>
<feature type="compositionally biased region" description="Polar residues" evidence="1">
    <location>
        <begin position="9"/>
        <end position="20"/>
    </location>
</feature>
<gene>
    <name evidence="2" type="ORF">PECM_001709</name>
</gene>
<evidence type="ECO:0000256" key="1">
    <source>
        <dbReference type="SAM" id="MobiDB-lite"/>
    </source>
</evidence>
<reference evidence="2" key="1">
    <citation type="journal article" date="2020" name="Front. Microbiol.">
        <title>Gene regulatory networks of Penicillium echinulatum 2HH and Penicillium oxalicum 114-2 inferred by a computational biology approach.</title>
        <authorList>
            <person name="Lenz A.R."/>
            <person name="Galan-Vasquez E."/>
            <person name="Balbinot E."/>
            <person name="De Abreu F.P."/>
            <person name="De Oliveira N.S."/>
            <person name="Da Rosa L.O."/>
            <person name="De Avila E Silva S."/>
            <person name="Camassola M."/>
            <person name="Dillon A.J.P."/>
            <person name="Perez-Rueda E."/>
        </authorList>
    </citation>
    <scope>NUCLEOTIDE SEQUENCE</scope>
    <source>
        <strain evidence="2">S1M29</strain>
    </source>
</reference>
<comment type="caution">
    <text evidence="2">The sequence shown here is derived from an EMBL/GenBank/DDBJ whole genome shotgun (WGS) entry which is preliminary data.</text>
</comment>
<keyword evidence="3" id="KW-1185">Reference proteome</keyword>
<dbReference type="EMBL" id="WIWV01000137">
    <property type="protein sequence ID" value="KAF7713019.1"/>
    <property type="molecule type" value="Genomic_DNA"/>
</dbReference>
<evidence type="ECO:0000313" key="2">
    <source>
        <dbReference type="EMBL" id="KAF7713019.1"/>
    </source>
</evidence>
<protein>
    <submittedName>
        <fullName evidence="2">Uncharacterized protein</fullName>
    </submittedName>
</protein>
<dbReference type="AlphaFoldDB" id="A0A8J8WE14"/>
<organism evidence="2 3">
    <name type="scientific">Penicillium ucsense</name>
    <dbReference type="NCBI Taxonomy" id="2839758"/>
    <lineage>
        <taxon>Eukaryota</taxon>
        <taxon>Fungi</taxon>
        <taxon>Dikarya</taxon>
        <taxon>Ascomycota</taxon>
        <taxon>Pezizomycotina</taxon>
        <taxon>Eurotiomycetes</taxon>
        <taxon>Eurotiomycetidae</taxon>
        <taxon>Eurotiales</taxon>
        <taxon>Aspergillaceae</taxon>
        <taxon>Penicillium</taxon>
    </lineage>
</organism>
<evidence type="ECO:0000313" key="3">
    <source>
        <dbReference type="Proteomes" id="UP000631181"/>
    </source>
</evidence>
<sequence>MSRPLKPNLSPNASPEPSSTMITTCANKFVDQVEFESHVRDAIQRASNPQVLVYTKVSSLWAEQTVDSINQTRDGYSTRKNYNSWTQVLRITIMPTVLHDCVQTWWRLSEIAMRDTGDLTGYEQAQIETLVGTTLEFQSGPYRCSRKEPDFFIRAKNDALPSLVMESGWSESWNHLMDDMNLLLVGGDGAINAVVILSWQLNRRTRLVSGFVELYVRDRSGMPMLRQREDVLPAPPQTRTPQRLELTRREVFGSHLLPDPMRNGHPNGMVYLEISQLRLVATRALQRMNLLSA</sequence>
<feature type="region of interest" description="Disordered" evidence="1">
    <location>
        <begin position="1"/>
        <end position="20"/>
    </location>
</feature>
<dbReference type="OrthoDB" id="4368470at2759"/>